<dbReference type="SUPFAM" id="SSF102588">
    <property type="entry name" value="LmbE-like"/>
    <property type="match status" value="1"/>
</dbReference>
<keyword evidence="3" id="KW-0732">Signal</keyword>
<dbReference type="InterPro" id="IPR024078">
    <property type="entry name" value="LmbE-like_dom_sf"/>
</dbReference>
<organism evidence="5 6">
    <name type="scientific">Actinacidiphila cocklensis</name>
    <dbReference type="NCBI Taxonomy" id="887465"/>
    <lineage>
        <taxon>Bacteria</taxon>
        <taxon>Bacillati</taxon>
        <taxon>Actinomycetota</taxon>
        <taxon>Actinomycetes</taxon>
        <taxon>Kitasatosporales</taxon>
        <taxon>Streptomycetaceae</taxon>
        <taxon>Actinacidiphila</taxon>
    </lineage>
</organism>
<evidence type="ECO:0000256" key="3">
    <source>
        <dbReference type="SAM" id="SignalP"/>
    </source>
</evidence>
<gene>
    <name evidence="5" type="ORF">SCOCK_20196</name>
</gene>
<dbReference type="GO" id="GO:0016811">
    <property type="term" value="F:hydrolase activity, acting on carbon-nitrogen (but not peptide) bonds, in linear amides"/>
    <property type="evidence" value="ECO:0007669"/>
    <property type="project" value="TreeGrafter"/>
</dbReference>
<dbReference type="Pfam" id="PF26607">
    <property type="entry name" value="DUF8189"/>
    <property type="match status" value="1"/>
</dbReference>
<dbReference type="PANTHER" id="PTHR12993:SF11">
    <property type="entry name" value="N-ACETYLGLUCOSAMINYL-PHOSPHATIDYLINOSITOL DE-N-ACETYLASE"/>
    <property type="match status" value="1"/>
</dbReference>
<feature type="domain" description="PLL-like beta propeller" evidence="4">
    <location>
        <begin position="401"/>
        <end position="620"/>
    </location>
</feature>
<accession>A0A9W4GQ51</accession>
<feature type="compositionally biased region" description="Basic and acidic residues" evidence="2">
    <location>
        <begin position="244"/>
        <end position="254"/>
    </location>
</feature>
<dbReference type="RefSeq" id="WP_251488559.1">
    <property type="nucleotide sequence ID" value="NZ_CAJSLV010000048.1"/>
</dbReference>
<dbReference type="GO" id="GO:0016137">
    <property type="term" value="P:glycoside metabolic process"/>
    <property type="evidence" value="ECO:0007669"/>
    <property type="project" value="UniProtKB-ARBA"/>
</dbReference>
<evidence type="ECO:0000256" key="1">
    <source>
        <dbReference type="ARBA" id="ARBA00022833"/>
    </source>
</evidence>
<keyword evidence="1" id="KW-0862">Zinc</keyword>
<dbReference type="SUPFAM" id="SSF89372">
    <property type="entry name" value="Fucose-specific lectin"/>
    <property type="match status" value="1"/>
</dbReference>
<evidence type="ECO:0000313" key="6">
    <source>
        <dbReference type="Proteomes" id="UP001152519"/>
    </source>
</evidence>
<evidence type="ECO:0000259" key="4">
    <source>
        <dbReference type="Pfam" id="PF26607"/>
    </source>
</evidence>
<dbReference type="AlphaFoldDB" id="A0A9W4GQ51"/>
<dbReference type="Pfam" id="PF02585">
    <property type="entry name" value="PIG-L"/>
    <property type="match status" value="1"/>
</dbReference>
<dbReference type="InterPro" id="IPR003737">
    <property type="entry name" value="GlcNAc_PI_deacetylase-related"/>
</dbReference>
<comment type="caution">
    <text evidence="5">The sequence shown here is derived from an EMBL/GenBank/DDBJ whole genome shotgun (WGS) entry which is preliminary data.</text>
</comment>
<dbReference type="EMBL" id="CAJSLV010000048">
    <property type="protein sequence ID" value="CAG6393165.1"/>
    <property type="molecule type" value="Genomic_DNA"/>
</dbReference>
<evidence type="ECO:0000313" key="5">
    <source>
        <dbReference type="EMBL" id="CAG6393165.1"/>
    </source>
</evidence>
<evidence type="ECO:0000256" key="2">
    <source>
        <dbReference type="SAM" id="MobiDB-lite"/>
    </source>
</evidence>
<dbReference type="Proteomes" id="UP001152519">
    <property type="component" value="Unassembled WGS sequence"/>
</dbReference>
<dbReference type="PANTHER" id="PTHR12993">
    <property type="entry name" value="N-ACETYLGLUCOSAMINYL-PHOSPHATIDYLINOSITOL DE-N-ACETYLASE-RELATED"/>
    <property type="match status" value="1"/>
</dbReference>
<dbReference type="InterPro" id="IPR058502">
    <property type="entry name" value="PLL-like_beta-prop"/>
</dbReference>
<dbReference type="Gene3D" id="3.40.50.10320">
    <property type="entry name" value="LmbE-like"/>
    <property type="match status" value="1"/>
</dbReference>
<feature type="signal peptide" evidence="3">
    <location>
        <begin position="1"/>
        <end position="22"/>
    </location>
</feature>
<feature type="region of interest" description="Disordered" evidence="2">
    <location>
        <begin position="22"/>
        <end position="43"/>
    </location>
</feature>
<name>A0A9W4GQ51_9ACTN</name>
<feature type="chain" id="PRO_5040843291" evidence="3">
    <location>
        <begin position="23"/>
        <end position="712"/>
    </location>
</feature>
<keyword evidence="6" id="KW-1185">Reference proteome</keyword>
<reference evidence="5" key="1">
    <citation type="submission" date="2021-05" db="EMBL/GenBank/DDBJ databases">
        <authorList>
            <person name="Arsene-Ploetze F."/>
        </authorList>
    </citation>
    <scope>NUCLEOTIDE SEQUENCE</scope>
    <source>
        <strain evidence="5">DSM 42138</strain>
    </source>
</reference>
<feature type="region of interest" description="Disordered" evidence="2">
    <location>
        <begin position="241"/>
        <end position="262"/>
    </location>
</feature>
<sequence>MGSAAGALASFTVAGCRGAAGAATTAPPSGASRPRVTPRPTGSTLPVAAPVAFVPAAAPLVMQVLAHPDDDLYFMNPDTLSTLERGVPVVSVYVTSGDSFGVNRAPGQRHRPKGDIPAYVSARQQGLRQAYARMLGATIFTPWVRTALDLPGGGAAEVATLVHDGRRAELVFLRIDMHTPVSGGTLGIDKLWAKGGEVNTVPQPDSPVRGTHTFDPVSLTDALAFLMDRYRPSLIRTLDPDPDIQVHDASHPRGSDQGGYSDHRDHTAVAQFTWRAMAQWSDRTAAGGTAPSFLTETYRGYYNQRWAHSLPQDVVRMKAGLLDVYGGNPAWACGNPGGCGDYSVGQGASLRDPRGWVRSTHYRYPTAGPRAGRAKDGRLVAYGVLGTRAVRWTVADAPGAAWSAPEDLGGGPLVPALGVATGADGHDLVFALRFSGLDGDPGADTREIVMLETSGAGGARSAWRRLGNPEQDPVRGRRVGPPAVVAGRDGRIHLFVRNASKGLSTRVREAEGHWSPWRALSGGQVQEGLAAALDAQGLIHVFAAGFTAVHEWAQDTPGGELRHRQLKGMAPPAEAPDAVAAADGSLLLAYREPDTAVLVVERLAEAAGGHHWTPAAQLGGAGFGPVSLLAGQPVRAGEEPVLAVRGVSGDAHLVRDGLVVAPGGVPAAVHNGAGSFAVGRPALLKAGAGGPLLVSLGLDAAPDATPAGPGGS</sequence>
<protein>
    <submittedName>
        <fullName evidence="5">GlcNAc-PI de-N-acetylase</fullName>
    </submittedName>
</protein>
<proteinExistence type="predicted"/>
<feature type="compositionally biased region" description="Low complexity" evidence="2">
    <location>
        <begin position="22"/>
        <end position="33"/>
    </location>
</feature>
<dbReference type="Gene3D" id="2.120.10.70">
    <property type="entry name" value="Fucose-specific lectin"/>
    <property type="match status" value="1"/>
</dbReference>
<feature type="region of interest" description="Disordered" evidence="2">
    <location>
        <begin position="460"/>
        <end position="480"/>
    </location>
</feature>